<sequence>MLEARDFSRERFTLDLIEMDTSTATVELAAEALGIAPAMIAKTMALRLKERDILIVVKGDGRIDNRKFKDYFTEKAKFIKAEDIEEATGHPVGGVCPLGLIKPLDIYLDTSLKAFDFVYPAAGGVNTCVKVGVDYLAEITKGIWVDICSE</sequence>
<reference evidence="2" key="1">
    <citation type="submission" date="2022-07" db="EMBL/GenBank/DDBJ databases">
        <title>Enhanced cultured diversity of the mouse gut microbiota enables custom-made synthetic communities.</title>
        <authorList>
            <person name="Afrizal A."/>
        </authorList>
    </citation>
    <scope>NUCLEOTIDE SEQUENCE</scope>
    <source>
        <strain evidence="2">DSM 28593</strain>
    </source>
</reference>
<organism evidence="2 3">
    <name type="scientific">Irregularibacter muris</name>
    <dbReference type="NCBI Taxonomy" id="1796619"/>
    <lineage>
        <taxon>Bacteria</taxon>
        <taxon>Bacillati</taxon>
        <taxon>Bacillota</taxon>
        <taxon>Clostridia</taxon>
        <taxon>Eubacteriales</taxon>
        <taxon>Eubacteriaceae</taxon>
        <taxon>Irregularibacter</taxon>
    </lineage>
</organism>
<keyword evidence="3" id="KW-1185">Reference proteome</keyword>
<dbReference type="Pfam" id="PF04073">
    <property type="entry name" value="tRNA_edit"/>
    <property type="match status" value="1"/>
</dbReference>
<dbReference type="InterPro" id="IPR036754">
    <property type="entry name" value="YbaK/aa-tRNA-synt-asso_dom_sf"/>
</dbReference>
<dbReference type="PANTHER" id="PTHR30411">
    <property type="entry name" value="CYTOPLASMIC PROTEIN"/>
    <property type="match status" value="1"/>
</dbReference>
<comment type="caution">
    <text evidence="2">The sequence shown here is derived from an EMBL/GenBank/DDBJ whole genome shotgun (WGS) entry which is preliminary data.</text>
</comment>
<dbReference type="PANTHER" id="PTHR30411:SF1">
    <property type="entry name" value="CYTOPLASMIC PROTEIN"/>
    <property type="match status" value="1"/>
</dbReference>
<proteinExistence type="predicted"/>
<protein>
    <submittedName>
        <fullName evidence="2">YbaK/EbsC family protein</fullName>
    </submittedName>
</protein>
<evidence type="ECO:0000259" key="1">
    <source>
        <dbReference type="Pfam" id="PF04073"/>
    </source>
</evidence>
<feature type="domain" description="YbaK/aminoacyl-tRNA synthetase-associated" evidence="1">
    <location>
        <begin position="22"/>
        <end position="137"/>
    </location>
</feature>
<dbReference type="Proteomes" id="UP001205748">
    <property type="component" value="Unassembled WGS sequence"/>
</dbReference>
<dbReference type="CDD" id="cd04333">
    <property type="entry name" value="ProX_deacylase"/>
    <property type="match status" value="1"/>
</dbReference>
<dbReference type="RefSeq" id="WP_257530616.1">
    <property type="nucleotide sequence ID" value="NZ_JANKAS010000005.1"/>
</dbReference>
<dbReference type="SUPFAM" id="SSF55826">
    <property type="entry name" value="YbaK/ProRS associated domain"/>
    <property type="match status" value="1"/>
</dbReference>
<accession>A0AAE3L2M7</accession>
<name>A0AAE3L2M7_9FIRM</name>
<dbReference type="AlphaFoldDB" id="A0AAE3L2M7"/>
<gene>
    <name evidence="2" type="ORF">NSA47_07655</name>
</gene>
<dbReference type="Gene3D" id="3.90.960.10">
    <property type="entry name" value="YbaK/aminoacyl-tRNA synthetase-associated domain"/>
    <property type="match status" value="1"/>
</dbReference>
<evidence type="ECO:0000313" key="2">
    <source>
        <dbReference type="EMBL" id="MCR1898859.1"/>
    </source>
</evidence>
<evidence type="ECO:0000313" key="3">
    <source>
        <dbReference type="Proteomes" id="UP001205748"/>
    </source>
</evidence>
<dbReference type="GO" id="GO:0002161">
    <property type="term" value="F:aminoacyl-tRNA deacylase activity"/>
    <property type="evidence" value="ECO:0007669"/>
    <property type="project" value="InterPro"/>
</dbReference>
<dbReference type="InterPro" id="IPR007214">
    <property type="entry name" value="YbaK/aa-tRNA-synth-assoc-dom"/>
</dbReference>
<dbReference type="EMBL" id="JANKAS010000005">
    <property type="protein sequence ID" value="MCR1898859.1"/>
    <property type="molecule type" value="Genomic_DNA"/>
</dbReference>